<evidence type="ECO:0000256" key="3">
    <source>
        <dbReference type="ARBA" id="ARBA00022723"/>
    </source>
</evidence>
<keyword evidence="2 6" id="KW-0235">DNA replication</keyword>
<dbReference type="HAMAP" id="MF_01159">
    <property type="entry name" value="YabA"/>
    <property type="match status" value="1"/>
</dbReference>
<dbReference type="GO" id="GO:0043590">
    <property type="term" value="C:bacterial nucleoid"/>
    <property type="evidence" value="ECO:0007669"/>
    <property type="project" value="UniProtKB-UniRule"/>
</dbReference>
<dbReference type="Proteomes" id="UP000182347">
    <property type="component" value="Unassembled WGS sequence"/>
</dbReference>
<reference evidence="9" key="1">
    <citation type="submission" date="2016-10" db="EMBL/GenBank/DDBJ databases">
        <authorList>
            <person name="Varghese N."/>
            <person name="Submissions S."/>
        </authorList>
    </citation>
    <scope>NUCLEOTIDE SEQUENCE [LARGE SCALE GENOMIC DNA]</scope>
    <source>
        <strain evidence="9">CGMCC 1.6199</strain>
    </source>
</reference>
<keyword evidence="9" id="KW-1185">Reference proteome</keyword>
<evidence type="ECO:0000313" key="8">
    <source>
        <dbReference type="EMBL" id="SDN11638.1"/>
    </source>
</evidence>
<evidence type="ECO:0000256" key="1">
    <source>
        <dbReference type="ARBA" id="ARBA00022490"/>
    </source>
</evidence>
<evidence type="ECO:0000256" key="7">
    <source>
        <dbReference type="SAM" id="MobiDB-lite"/>
    </source>
</evidence>
<feature type="binding site" evidence="6">
    <location>
        <position position="133"/>
    </location>
    <ligand>
        <name>Zn(2+)</name>
        <dbReference type="ChEBI" id="CHEBI:29105"/>
    </ligand>
</feature>
<dbReference type="GO" id="GO:0008156">
    <property type="term" value="P:negative regulation of DNA replication"/>
    <property type="evidence" value="ECO:0007669"/>
    <property type="project" value="UniProtKB-UniRule"/>
</dbReference>
<feature type="binding site" evidence="6">
    <location>
        <position position="115"/>
    </location>
    <ligand>
        <name>Zn(2+)</name>
        <dbReference type="ChEBI" id="CHEBI:29105"/>
    </ligand>
</feature>
<dbReference type="GO" id="GO:0008270">
    <property type="term" value="F:zinc ion binding"/>
    <property type="evidence" value="ECO:0007669"/>
    <property type="project" value="UniProtKB-UniRule"/>
</dbReference>
<comment type="function">
    <text evidence="6">Involved in control of chromosome replication initiation. Inhibits the cooperative binding of DnaA to the oriC region, thus negatively regulating initiation of chromosome replication. Inhibits the ability of DnaA-ATP to form a helix on DNA; does not disassemble preformed DnaA-DNA helices. Decreases the residence time of DnaA on the chromosome at its binding sites (oriC, replication forks and promoter-binding sites). Tethers DnaA to the replication machinery via the DNA polymerase beta sliding clamp subunit (dnaN). Associates with oriC and other DnaA targets on the chromosome in a DnaA-dependent manner.</text>
</comment>
<organism evidence="8 9">
    <name type="scientific">Sediminibacillus halophilus</name>
    <dbReference type="NCBI Taxonomy" id="482461"/>
    <lineage>
        <taxon>Bacteria</taxon>
        <taxon>Bacillati</taxon>
        <taxon>Bacillota</taxon>
        <taxon>Bacilli</taxon>
        <taxon>Bacillales</taxon>
        <taxon>Bacillaceae</taxon>
        <taxon>Sediminibacillus</taxon>
    </lineage>
</organism>
<accession>A0A1G9YR65</accession>
<dbReference type="NCBIfam" id="NF009644">
    <property type="entry name" value="PRK13169.1-5"/>
    <property type="match status" value="1"/>
</dbReference>
<comment type="cofactor">
    <cofactor evidence="6">
        <name>Zn(2+)</name>
        <dbReference type="ChEBI" id="CHEBI:29105"/>
    </cofactor>
    <text evidence="6">Binds 1 zinc ion per subunit.</text>
</comment>
<dbReference type="AlphaFoldDB" id="A0A1G9YR65"/>
<evidence type="ECO:0000313" key="9">
    <source>
        <dbReference type="Proteomes" id="UP000182347"/>
    </source>
</evidence>
<gene>
    <name evidence="6" type="primary">yabA</name>
    <name evidence="8" type="ORF">SAMN05216244_0058</name>
</gene>
<keyword evidence="4 6" id="KW-0862">Zinc</keyword>
<proteinExistence type="inferred from homology"/>
<name>A0A1G9YR65_9BACI</name>
<comment type="subunit">
    <text evidence="6">Homotetramer. Interacts with both DnaA and DnaN, acting as a bridge between these two proteins.</text>
</comment>
<feature type="region of interest" description="Disordered" evidence="7">
    <location>
        <begin position="73"/>
        <end position="100"/>
    </location>
</feature>
<keyword evidence="3 6" id="KW-0479">Metal-binding</keyword>
<evidence type="ECO:0000256" key="4">
    <source>
        <dbReference type="ARBA" id="ARBA00022833"/>
    </source>
</evidence>
<dbReference type="GO" id="GO:0006260">
    <property type="term" value="P:DNA replication"/>
    <property type="evidence" value="ECO:0007669"/>
    <property type="project" value="UniProtKB-KW"/>
</dbReference>
<dbReference type="STRING" id="482461.SAMN05216244_0058"/>
<feature type="compositionally biased region" description="Basic and acidic residues" evidence="7">
    <location>
        <begin position="73"/>
        <end position="91"/>
    </location>
</feature>
<comment type="subcellular location">
    <subcellularLocation>
        <location evidence="6">Cytoplasm</location>
        <location evidence="6">Nucleoid</location>
    </subcellularLocation>
    <text evidence="6">Localizes in tight foci, which correspond to the replisome at mid-cell throughout the cell cycle.</text>
</comment>
<keyword evidence="1 6" id="KW-0963">Cytoplasm</keyword>
<dbReference type="EMBL" id="FNHF01000010">
    <property type="protein sequence ID" value="SDN11638.1"/>
    <property type="molecule type" value="Genomic_DNA"/>
</dbReference>
<evidence type="ECO:0000256" key="5">
    <source>
        <dbReference type="ARBA" id="ARBA00022880"/>
    </source>
</evidence>
<sequence length="141" mass="16536">MNIQSMNLSMKESYLRKPRNDGVERRVNKKEVFEQVTDMEEKIGQLYQQLGDLKNYLAELLEENHRLAVENHHLRNRLESSTEQEEQKETGKSSTEVPVGEGYDNLARLYEEGFHICNVHFGSPRQDEDCLFCLLFLNKSK</sequence>
<evidence type="ECO:0000256" key="6">
    <source>
        <dbReference type="HAMAP-Rule" id="MF_01159"/>
    </source>
</evidence>
<evidence type="ECO:0000256" key="2">
    <source>
        <dbReference type="ARBA" id="ARBA00022705"/>
    </source>
</evidence>
<dbReference type="Pfam" id="PF06156">
    <property type="entry name" value="YabA"/>
    <property type="match status" value="1"/>
</dbReference>
<feature type="binding site" evidence="6">
    <location>
        <position position="117"/>
    </location>
    <ligand>
        <name>Zn(2+)</name>
        <dbReference type="ChEBI" id="CHEBI:29105"/>
    </ligand>
</feature>
<comment type="similarity">
    <text evidence="6">Belongs to the YabA family.</text>
</comment>
<keyword evidence="5 6" id="KW-0236">DNA replication inhibitor</keyword>
<protein>
    <recommendedName>
        <fullName evidence="6">Replication initiation control protein YabA</fullName>
    </recommendedName>
</protein>
<dbReference type="InterPro" id="IPR010377">
    <property type="entry name" value="YabA"/>
</dbReference>
<feature type="binding site" evidence="6">
    <location>
        <position position="130"/>
    </location>
    <ligand>
        <name>Zn(2+)</name>
        <dbReference type="ChEBI" id="CHEBI:29105"/>
    </ligand>
</feature>